<reference evidence="9 10" key="1">
    <citation type="journal article" date="2019" name="Sci. Rep.">
        <title>Orb-weaving spider Araneus ventricosus genome elucidates the spidroin gene catalogue.</title>
        <authorList>
            <person name="Kono N."/>
            <person name="Nakamura H."/>
            <person name="Ohtoshi R."/>
            <person name="Moran D.A.P."/>
            <person name="Shinohara A."/>
            <person name="Yoshida Y."/>
            <person name="Fujiwara M."/>
            <person name="Mori M."/>
            <person name="Tomita M."/>
            <person name="Arakawa K."/>
        </authorList>
    </citation>
    <scope>NUCLEOTIDE SEQUENCE [LARGE SCALE GENOMIC DNA]</scope>
</reference>
<dbReference type="GO" id="GO:0005886">
    <property type="term" value="C:plasma membrane"/>
    <property type="evidence" value="ECO:0007669"/>
    <property type="project" value="UniProtKB-SubCell"/>
</dbReference>
<dbReference type="Proteomes" id="UP000499080">
    <property type="component" value="Unassembled WGS sequence"/>
</dbReference>
<feature type="transmembrane region" description="Helical" evidence="7">
    <location>
        <begin position="222"/>
        <end position="245"/>
    </location>
</feature>
<organism evidence="9 10">
    <name type="scientific">Araneus ventricosus</name>
    <name type="common">Orbweaver spider</name>
    <name type="synonym">Epeira ventricosa</name>
    <dbReference type="NCBI Taxonomy" id="182803"/>
    <lineage>
        <taxon>Eukaryota</taxon>
        <taxon>Metazoa</taxon>
        <taxon>Ecdysozoa</taxon>
        <taxon>Arthropoda</taxon>
        <taxon>Chelicerata</taxon>
        <taxon>Arachnida</taxon>
        <taxon>Araneae</taxon>
        <taxon>Araneomorphae</taxon>
        <taxon>Entelegynae</taxon>
        <taxon>Araneoidea</taxon>
        <taxon>Araneidae</taxon>
        <taxon>Araneus</taxon>
    </lineage>
</organism>
<evidence type="ECO:0000259" key="8">
    <source>
        <dbReference type="PROSITE" id="PS50850"/>
    </source>
</evidence>
<evidence type="ECO:0000256" key="5">
    <source>
        <dbReference type="ARBA" id="ARBA00023136"/>
    </source>
</evidence>
<dbReference type="InterPro" id="IPR011701">
    <property type="entry name" value="MFS"/>
</dbReference>
<evidence type="ECO:0000256" key="6">
    <source>
        <dbReference type="ARBA" id="ARBA00023180"/>
    </source>
</evidence>
<dbReference type="GO" id="GO:0022857">
    <property type="term" value="F:transmembrane transporter activity"/>
    <property type="evidence" value="ECO:0007669"/>
    <property type="project" value="InterPro"/>
</dbReference>
<evidence type="ECO:0000313" key="10">
    <source>
        <dbReference type="Proteomes" id="UP000499080"/>
    </source>
</evidence>
<sequence length="303" mass="33797">MLGNSKVKGDYSEKIPILGRERKECCLGFPKRWLLVLLGFFGFFSANAMKVNLSVAMVAMVRKQEPNDDTHGRIECFELLKHEPNSSSSSSYSNGDFDWDASTQSIILGSFFYGYVITQIPGGVIAEKYGAKWLYGIGVFITSVLTLLTPYAAFSGVWPLIIVRAIEGLGEGVIYPAMNVLIGRWAPKNERSRMVTVTYTGSTVGSVVSFALSGIISDTLGWPSVFYIFGILGIIWTSFWLFLVYETPELHPCITEKEIEHVRRGQESSGVCKVRFDNFGDDTFLGWHTIQSVRTYRGPIANF</sequence>
<keyword evidence="5 7" id="KW-0472">Membrane</keyword>
<keyword evidence="3 7" id="KW-0812">Transmembrane</keyword>
<feature type="transmembrane region" description="Helical" evidence="7">
    <location>
        <begin position="106"/>
        <end position="126"/>
    </location>
</feature>
<dbReference type="FunFam" id="1.20.1250.20:FF:000067">
    <property type="entry name" value="sialin isoform X2"/>
    <property type="match status" value="1"/>
</dbReference>
<evidence type="ECO:0000313" key="9">
    <source>
        <dbReference type="EMBL" id="GBM57354.1"/>
    </source>
</evidence>
<comment type="caution">
    <text evidence="9">The sequence shown here is derived from an EMBL/GenBank/DDBJ whole genome shotgun (WGS) entry which is preliminary data.</text>
</comment>
<gene>
    <name evidence="9" type="primary">SLC17A5_19</name>
    <name evidence="9" type="ORF">AVEN_127089_1</name>
</gene>
<comment type="subcellular location">
    <subcellularLocation>
        <location evidence="1">Cell membrane</location>
        <topology evidence="1">Multi-pass membrane protein</topology>
    </subcellularLocation>
</comment>
<evidence type="ECO:0000256" key="3">
    <source>
        <dbReference type="ARBA" id="ARBA00022692"/>
    </source>
</evidence>
<dbReference type="GO" id="GO:0006820">
    <property type="term" value="P:monoatomic anion transport"/>
    <property type="evidence" value="ECO:0007669"/>
    <property type="project" value="TreeGrafter"/>
</dbReference>
<feature type="transmembrane region" description="Helical" evidence="7">
    <location>
        <begin position="33"/>
        <end position="61"/>
    </location>
</feature>
<dbReference type="InterPro" id="IPR020846">
    <property type="entry name" value="MFS_dom"/>
</dbReference>
<name>A0A4Y2GZ53_ARAVE</name>
<evidence type="ECO:0000256" key="4">
    <source>
        <dbReference type="ARBA" id="ARBA00022989"/>
    </source>
</evidence>
<protein>
    <submittedName>
        <fullName evidence="9">Sialin</fullName>
    </submittedName>
</protein>
<keyword evidence="10" id="KW-1185">Reference proteome</keyword>
<feature type="transmembrane region" description="Helical" evidence="7">
    <location>
        <begin position="133"/>
        <end position="154"/>
    </location>
</feature>
<feature type="transmembrane region" description="Helical" evidence="7">
    <location>
        <begin position="194"/>
        <end position="216"/>
    </location>
</feature>
<dbReference type="SUPFAM" id="SSF103473">
    <property type="entry name" value="MFS general substrate transporter"/>
    <property type="match status" value="1"/>
</dbReference>
<keyword evidence="6" id="KW-0325">Glycoprotein</keyword>
<accession>A0A4Y2GZ53</accession>
<dbReference type="PANTHER" id="PTHR11662">
    <property type="entry name" value="SOLUTE CARRIER FAMILY 17"/>
    <property type="match status" value="1"/>
</dbReference>
<evidence type="ECO:0000256" key="7">
    <source>
        <dbReference type="SAM" id="Phobius"/>
    </source>
</evidence>
<evidence type="ECO:0000256" key="2">
    <source>
        <dbReference type="ARBA" id="ARBA00022475"/>
    </source>
</evidence>
<dbReference type="PROSITE" id="PS50850">
    <property type="entry name" value="MFS"/>
    <property type="match status" value="1"/>
</dbReference>
<feature type="domain" description="Major facilitator superfamily (MFS) profile" evidence="8">
    <location>
        <begin position="34"/>
        <end position="303"/>
    </location>
</feature>
<proteinExistence type="predicted"/>
<dbReference type="InterPro" id="IPR036259">
    <property type="entry name" value="MFS_trans_sf"/>
</dbReference>
<dbReference type="AlphaFoldDB" id="A0A4Y2GZ53"/>
<evidence type="ECO:0000256" key="1">
    <source>
        <dbReference type="ARBA" id="ARBA00004651"/>
    </source>
</evidence>
<keyword evidence="4 7" id="KW-1133">Transmembrane helix</keyword>
<keyword evidence="2" id="KW-1003">Cell membrane</keyword>
<feature type="transmembrane region" description="Helical" evidence="7">
    <location>
        <begin position="160"/>
        <end position="182"/>
    </location>
</feature>
<dbReference type="EMBL" id="BGPR01001590">
    <property type="protein sequence ID" value="GBM57354.1"/>
    <property type="molecule type" value="Genomic_DNA"/>
</dbReference>
<dbReference type="Gene3D" id="1.20.1250.20">
    <property type="entry name" value="MFS general substrate transporter like domains"/>
    <property type="match status" value="1"/>
</dbReference>
<dbReference type="InterPro" id="IPR050382">
    <property type="entry name" value="MFS_Na/Anion_cotransporter"/>
</dbReference>
<dbReference type="OrthoDB" id="6410675at2759"/>
<dbReference type="Pfam" id="PF07690">
    <property type="entry name" value="MFS_1"/>
    <property type="match status" value="1"/>
</dbReference>
<dbReference type="PANTHER" id="PTHR11662:SF399">
    <property type="entry name" value="FI19708P1-RELATED"/>
    <property type="match status" value="1"/>
</dbReference>